<protein>
    <submittedName>
        <fullName evidence="1">Uncharacterized protein</fullName>
    </submittedName>
</protein>
<dbReference type="Proteomes" id="UP001230649">
    <property type="component" value="Unassembled WGS sequence"/>
</dbReference>
<evidence type="ECO:0000313" key="2">
    <source>
        <dbReference type="Proteomes" id="UP001230649"/>
    </source>
</evidence>
<gene>
    <name evidence="1" type="ORF">QFC20_007111</name>
</gene>
<keyword evidence="2" id="KW-1185">Reference proteome</keyword>
<comment type="caution">
    <text evidence="1">The sequence shown here is derived from an EMBL/GenBank/DDBJ whole genome shotgun (WGS) entry which is preliminary data.</text>
</comment>
<name>A0ACC2V336_9TREE</name>
<sequence length="676" mass="75581">MAGFNSTIFAYGQTGSEPRKAISLAGLIPREHDIQIYNETLRDILQPTRGVLIDKDKPVLHVIEGSVVVRPLKEEIVRTPEEVLGLLERGQKNRRTGATDWNERSSRSHCVFTMTIESRLGADVRQSRLTLIDLAGSEKAASNLERLAEGKHINRSLLALGTVIELLSDKNRRPKLTHLLENALGGNANIAVICTLSAETHHCSETLESLKFASRCAQVETQAIQGIVAASEKALLQSKEEEILELREQIQMLTNTRPQEPGPIPSPNVESEGRQQILHQELENLKDRRKRLVDQLKSLNSEILSSQSSQTSGTAAAVGLTMRRRVSDFIRMHPQKTPLGADPATPSRRAVSAKITTIDEEDDDDQGLSGDMIRALQRQRSADKENHSLLLSRLAKAEEAALQAETTRREIEDLKQRLAEETARSEGLMQQLMGRDRFERGQNEVILELQSQVAAARAETIDLEVIRTKLSEPASLPLVNEAGLPIRSDSDPGLILQKLSLPSDMSLPRPLQCSECQRHLEKSRKHETIIQGQQSINRALMEKVANWQKRVSEQDDLIHRLLPKLRIQEKENAAPVLTDAEVAQKRTSPDKKTSTVGPAGSHKNWSPQKPHLSQSPSKPYLYSERPRPLPMTETQESNFPTQGRRRVTIEHDINRLQSLSRVDKTRGLFASAERLP</sequence>
<dbReference type="EMBL" id="JASBWS010000153">
    <property type="protein sequence ID" value="KAJ9093508.1"/>
    <property type="molecule type" value="Genomic_DNA"/>
</dbReference>
<accession>A0ACC2V336</accession>
<organism evidence="1 2">
    <name type="scientific">Naganishia adeliensis</name>
    <dbReference type="NCBI Taxonomy" id="92952"/>
    <lineage>
        <taxon>Eukaryota</taxon>
        <taxon>Fungi</taxon>
        <taxon>Dikarya</taxon>
        <taxon>Basidiomycota</taxon>
        <taxon>Agaricomycotina</taxon>
        <taxon>Tremellomycetes</taxon>
        <taxon>Filobasidiales</taxon>
        <taxon>Filobasidiaceae</taxon>
        <taxon>Naganishia</taxon>
    </lineage>
</organism>
<reference evidence="1" key="1">
    <citation type="submission" date="2023-04" db="EMBL/GenBank/DDBJ databases">
        <title>Draft Genome sequencing of Naganishia species isolated from polar environments using Oxford Nanopore Technology.</title>
        <authorList>
            <person name="Leo P."/>
            <person name="Venkateswaran K."/>
        </authorList>
    </citation>
    <scope>NUCLEOTIDE SEQUENCE</scope>
    <source>
        <strain evidence="1">MNA-CCFEE 5262</strain>
    </source>
</reference>
<evidence type="ECO:0000313" key="1">
    <source>
        <dbReference type="EMBL" id="KAJ9093508.1"/>
    </source>
</evidence>
<proteinExistence type="predicted"/>